<proteinExistence type="predicted"/>
<dbReference type="EMBL" id="JAVDQT010000013">
    <property type="protein sequence ID" value="MDR6434602.1"/>
    <property type="molecule type" value="Genomic_DNA"/>
</dbReference>
<protein>
    <submittedName>
        <fullName evidence="2">Membrane protein</fullName>
    </submittedName>
</protein>
<gene>
    <name evidence="2" type="ORF">J2782_004355</name>
</gene>
<keyword evidence="1" id="KW-0472">Membrane</keyword>
<dbReference type="Proteomes" id="UP001184614">
    <property type="component" value="Unassembled WGS sequence"/>
</dbReference>
<keyword evidence="1" id="KW-0812">Transmembrane</keyword>
<reference evidence="2 3" key="1">
    <citation type="submission" date="2023-07" db="EMBL/GenBank/DDBJ databases">
        <title>Sorghum-associated microbial communities from plants grown in Nebraska, USA.</title>
        <authorList>
            <person name="Schachtman D."/>
        </authorList>
    </citation>
    <scope>NUCLEOTIDE SEQUENCE [LARGE SCALE GENOMIC DNA]</scope>
    <source>
        <strain evidence="2 3">DS1730</strain>
    </source>
</reference>
<evidence type="ECO:0000256" key="1">
    <source>
        <dbReference type="SAM" id="Phobius"/>
    </source>
</evidence>
<comment type="caution">
    <text evidence="2">The sequence shown here is derived from an EMBL/GenBank/DDBJ whole genome shotgun (WGS) entry which is preliminary data.</text>
</comment>
<dbReference type="RefSeq" id="WP_310016076.1">
    <property type="nucleotide sequence ID" value="NZ_JAVDQT010000013.1"/>
</dbReference>
<keyword evidence="1" id="KW-1133">Transmembrane helix</keyword>
<name>A0ABU1MEY2_9HYPH</name>
<keyword evidence="3" id="KW-1185">Reference proteome</keyword>
<evidence type="ECO:0000313" key="3">
    <source>
        <dbReference type="Proteomes" id="UP001184614"/>
    </source>
</evidence>
<feature type="transmembrane region" description="Helical" evidence="1">
    <location>
        <begin position="7"/>
        <end position="26"/>
    </location>
</feature>
<evidence type="ECO:0000313" key="2">
    <source>
        <dbReference type="EMBL" id="MDR6434602.1"/>
    </source>
</evidence>
<organism evidence="2 3">
    <name type="scientific">Brucella pseudogrignonensis</name>
    <dbReference type="NCBI Taxonomy" id="419475"/>
    <lineage>
        <taxon>Bacteria</taxon>
        <taxon>Pseudomonadati</taxon>
        <taxon>Pseudomonadota</taxon>
        <taxon>Alphaproteobacteria</taxon>
        <taxon>Hyphomicrobiales</taxon>
        <taxon>Brucellaceae</taxon>
        <taxon>Brucella/Ochrobactrum group</taxon>
        <taxon>Brucella</taxon>
    </lineage>
</organism>
<accession>A0ABU1MEY2</accession>
<sequence length="81" mass="8714">MGIIVKIIGILSLIPGATIAAFGIATSGTDRLVLLSCGVSLCLTGIIMICLGVLIEHIHDMRENHERLLKLLEGRYKVDSL</sequence>
<feature type="transmembrane region" description="Helical" evidence="1">
    <location>
        <begin position="32"/>
        <end position="55"/>
    </location>
</feature>